<gene>
    <name evidence="1" type="ORF">CCACVL1_04996</name>
</gene>
<evidence type="ECO:0000313" key="1">
    <source>
        <dbReference type="EMBL" id="OMO96340.1"/>
    </source>
</evidence>
<accession>A0A1R3JNL9</accession>
<organism evidence="1 2">
    <name type="scientific">Corchorus capsularis</name>
    <name type="common">Jute</name>
    <dbReference type="NCBI Taxonomy" id="210143"/>
    <lineage>
        <taxon>Eukaryota</taxon>
        <taxon>Viridiplantae</taxon>
        <taxon>Streptophyta</taxon>
        <taxon>Embryophyta</taxon>
        <taxon>Tracheophyta</taxon>
        <taxon>Spermatophyta</taxon>
        <taxon>Magnoliopsida</taxon>
        <taxon>eudicotyledons</taxon>
        <taxon>Gunneridae</taxon>
        <taxon>Pentapetalae</taxon>
        <taxon>rosids</taxon>
        <taxon>malvids</taxon>
        <taxon>Malvales</taxon>
        <taxon>Malvaceae</taxon>
        <taxon>Grewioideae</taxon>
        <taxon>Apeibeae</taxon>
        <taxon>Corchorus</taxon>
    </lineage>
</organism>
<dbReference type="Gramene" id="OMO96340">
    <property type="protein sequence ID" value="OMO96340"/>
    <property type="gene ID" value="CCACVL1_04996"/>
</dbReference>
<reference evidence="1 2" key="1">
    <citation type="submission" date="2013-09" db="EMBL/GenBank/DDBJ databases">
        <title>Corchorus capsularis genome sequencing.</title>
        <authorList>
            <person name="Alam M."/>
            <person name="Haque M.S."/>
            <person name="Islam M.S."/>
            <person name="Emdad E.M."/>
            <person name="Islam M.M."/>
            <person name="Ahmed B."/>
            <person name="Halim A."/>
            <person name="Hossen Q.M.M."/>
            <person name="Hossain M.Z."/>
            <person name="Ahmed R."/>
            <person name="Khan M.M."/>
            <person name="Islam R."/>
            <person name="Rashid M.M."/>
            <person name="Khan S.A."/>
            <person name="Rahman M.S."/>
            <person name="Alam M."/>
        </authorList>
    </citation>
    <scope>NUCLEOTIDE SEQUENCE [LARGE SCALE GENOMIC DNA]</scope>
    <source>
        <strain evidence="2">cv. CVL-1</strain>
        <tissue evidence="1">Whole seedling</tissue>
    </source>
</reference>
<comment type="caution">
    <text evidence="1">The sequence shown here is derived from an EMBL/GenBank/DDBJ whole genome shotgun (WGS) entry which is preliminary data.</text>
</comment>
<dbReference type="EMBL" id="AWWV01007468">
    <property type="protein sequence ID" value="OMO96340.1"/>
    <property type="molecule type" value="Genomic_DNA"/>
</dbReference>
<sequence>MDELAACKLKGKSGVFACLSVKLSSFALVSPKKQFLKELETRSSFDLLALPFPQPFVTPSVEP</sequence>
<proteinExistence type="predicted"/>
<protein>
    <submittedName>
        <fullName evidence="1">Uncharacterized protein</fullName>
    </submittedName>
</protein>
<dbReference type="AlphaFoldDB" id="A0A1R3JNL9"/>
<keyword evidence="2" id="KW-1185">Reference proteome</keyword>
<evidence type="ECO:0000313" key="2">
    <source>
        <dbReference type="Proteomes" id="UP000188268"/>
    </source>
</evidence>
<name>A0A1R3JNL9_COCAP</name>
<dbReference type="Proteomes" id="UP000188268">
    <property type="component" value="Unassembled WGS sequence"/>
</dbReference>